<reference evidence="3 4" key="1">
    <citation type="submission" date="2024-02" db="EMBL/GenBank/DDBJ databases">
        <title>Chromosome-scale genome assembly of the rough periwinkle Littorina saxatilis.</title>
        <authorList>
            <person name="De Jode A."/>
            <person name="Faria R."/>
            <person name="Formenti G."/>
            <person name="Sims Y."/>
            <person name="Smith T.P."/>
            <person name="Tracey A."/>
            <person name="Wood J.M.D."/>
            <person name="Zagrodzka Z.B."/>
            <person name="Johannesson K."/>
            <person name="Butlin R.K."/>
            <person name="Leder E.H."/>
        </authorList>
    </citation>
    <scope>NUCLEOTIDE SEQUENCE [LARGE SCALE GENOMIC DNA]</scope>
    <source>
        <strain evidence="3">Snail1</strain>
        <tissue evidence="3">Muscle</tissue>
    </source>
</reference>
<dbReference type="GO" id="GO:0005975">
    <property type="term" value="P:carbohydrate metabolic process"/>
    <property type="evidence" value="ECO:0007669"/>
    <property type="project" value="InterPro"/>
</dbReference>
<organism evidence="3 4">
    <name type="scientific">Littorina saxatilis</name>
    <dbReference type="NCBI Taxonomy" id="31220"/>
    <lineage>
        <taxon>Eukaryota</taxon>
        <taxon>Metazoa</taxon>
        <taxon>Spiralia</taxon>
        <taxon>Lophotrochozoa</taxon>
        <taxon>Mollusca</taxon>
        <taxon>Gastropoda</taxon>
        <taxon>Caenogastropoda</taxon>
        <taxon>Littorinimorpha</taxon>
        <taxon>Littorinoidea</taxon>
        <taxon>Littorinidae</taxon>
        <taxon>Littorina</taxon>
    </lineage>
</organism>
<protein>
    <recommendedName>
        <fullName evidence="5">NodB homology domain-containing protein</fullName>
    </recommendedName>
</protein>
<keyword evidence="4" id="KW-1185">Reference proteome</keyword>
<accession>A0AAN9GNY5</accession>
<dbReference type="PANTHER" id="PTHR45985">
    <property type="match status" value="1"/>
</dbReference>
<dbReference type="EMBL" id="JBAMIC010000001">
    <property type="protein sequence ID" value="KAK7115742.1"/>
    <property type="molecule type" value="Genomic_DNA"/>
</dbReference>
<comment type="caution">
    <text evidence="3">The sequence shown here is derived from an EMBL/GenBank/DDBJ whole genome shotgun (WGS) entry which is preliminary data.</text>
</comment>
<evidence type="ECO:0000313" key="4">
    <source>
        <dbReference type="Proteomes" id="UP001374579"/>
    </source>
</evidence>
<feature type="region of interest" description="Disordered" evidence="1">
    <location>
        <begin position="330"/>
        <end position="381"/>
    </location>
</feature>
<evidence type="ECO:0008006" key="5">
    <source>
        <dbReference type="Google" id="ProtNLM"/>
    </source>
</evidence>
<evidence type="ECO:0000256" key="2">
    <source>
        <dbReference type="SAM" id="SignalP"/>
    </source>
</evidence>
<dbReference type="AlphaFoldDB" id="A0AAN9GNY5"/>
<keyword evidence="2" id="KW-0732">Signal</keyword>
<dbReference type="InterPro" id="IPR011330">
    <property type="entry name" value="Glyco_hydro/deAcase_b/a-brl"/>
</dbReference>
<dbReference type="Gene3D" id="3.20.20.370">
    <property type="entry name" value="Glycoside hydrolase/deacetylase"/>
    <property type="match status" value="1"/>
</dbReference>
<dbReference type="InterPro" id="IPR052740">
    <property type="entry name" value="CE4"/>
</dbReference>
<evidence type="ECO:0000313" key="3">
    <source>
        <dbReference type="EMBL" id="KAK7115742.1"/>
    </source>
</evidence>
<gene>
    <name evidence="3" type="ORF">V1264_001560</name>
</gene>
<sequence length="395" mass="44077">MIARVIVALSVLSHGCWAAALPGCVQKQNCHLPDCFCPTFNHPDFQKVKDIPQMVYFGFDDALTVQVDTFYKQLFKESRRNPNGCPISMSLYVQHQYTDYSLVKSNYEKGNEIGSHSVTHTNVDTEAKLLYEAGTQKDNLISLGKVPSDQVVGWRSPNLKPAGDAQPEVLKSLNYTYDITLTYTRASADDNVPWPYTLDYGYPYSCGVAPCPSSDVSHPGFWEIPVSALYDPVSNFPCAYVDSCRPSGEDAAFNYLWSNFEKVYTSNRAPFGLNMHAAFFYFPGYLEATNTFLDRLLQKDDVYIVTAKQVLDWMRNPVKVSDISQLPEFNCEAPQPRSTTPRPATVQPDASTTSNPSDSETTPALPDSNTTPAVSTLPEQTCERNLLECRSRCPP</sequence>
<feature type="signal peptide" evidence="2">
    <location>
        <begin position="1"/>
        <end position="18"/>
    </location>
</feature>
<proteinExistence type="predicted"/>
<name>A0AAN9GNY5_9CAEN</name>
<feature type="compositionally biased region" description="Polar residues" evidence="1">
    <location>
        <begin position="336"/>
        <end position="379"/>
    </location>
</feature>
<dbReference type="PANTHER" id="PTHR45985:SF8">
    <property type="entry name" value="CHITIN DEACETYLASE-LIKE 9, ISOFORM A"/>
    <property type="match status" value="1"/>
</dbReference>
<evidence type="ECO:0000256" key="1">
    <source>
        <dbReference type="SAM" id="MobiDB-lite"/>
    </source>
</evidence>
<feature type="chain" id="PRO_5042936236" description="NodB homology domain-containing protein" evidence="2">
    <location>
        <begin position="19"/>
        <end position="395"/>
    </location>
</feature>
<dbReference type="Proteomes" id="UP001374579">
    <property type="component" value="Unassembled WGS sequence"/>
</dbReference>
<dbReference type="SUPFAM" id="SSF88713">
    <property type="entry name" value="Glycoside hydrolase/deacetylase"/>
    <property type="match status" value="1"/>
</dbReference>